<evidence type="ECO:0000313" key="2">
    <source>
        <dbReference type="EMBL" id="PBK59382.1"/>
    </source>
</evidence>
<protein>
    <submittedName>
        <fullName evidence="2">Uncharacterized protein</fullName>
    </submittedName>
</protein>
<gene>
    <name evidence="2" type="ORF">ARMSODRAFT_966895</name>
</gene>
<keyword evidence="3" id="KW-1185">Reference proteome</keyword>
<feature type="compositionally biased region" description="Basic and acidic residues" evidence="1">
    <location>
        <begin position="196"/>
        <end position="216"/>
    </location>
</feature>
<dbReference type="AlphaFoldDB" id="A0A2H3AX11"/>
<proteinExistence type="predicted"/>
<sequence>MTQMITLTGLGSARFKGSVEALKEIGHTGEREFREGQLQGRLPLQVQLEGYDAIELSNRYFRPRGKDYRGEDHAISEEVDPKGILRRNAGNHLVHTEGNEVLYFRGIGPYRYVKAKPQIFRIGDIMEAQCSIGFIMSKRGSVRMKLVLRAIALVKHIIQNADRARKRGADREGCNTSGLKVKRKIGFEYDNEEEVAQGKRQDTEPIDKDKRREKGEGMIAEE</sequence>
<accession>A0A2H3AX11</accession>
<organism evidence="2 3">
    <name type="scientific">Armillaria solidipes</name>
    <dbReference type="NCBI Taxonomy" id="1076256"/>
    <lineage>
        <taxon>Eukaryota</taxon>
        <taxon>Fungi</taxon>
        <taxon>Dikarya</taxon>
        <taxon>Basidiomycota</taxon>
        <taxon>Agaricomycotina</taxon>
        <taxon>Agaricomycetes</taxon>
        <taxon>Agaricomycetidae</taxon>
        <taxon>Agaricales</taxon>
        <taxon>Marasmiineae</taxon>
        <taxon>Physalacriaceae</taxon>
        <taxon>Armillaria</taxon>
    </lineage>
</organism>
<feature type="region of interest" description="Disordered" evidence="1">
    <location>
        <begin position="192"/>
        <end position="222"/>
    </location>
</feature>
<reference evidence="3" key="1">
    <citation type="journal article" date="2017" name="Nat. Ecol. Evol.">
        <title>Genome expansion and lineage-specific genetic innovations in the forest pathogenic fungi Armillaria.</title>
        <authorList>
            <person name="Sipos G."/>
            <person name="Prasanna A.N."/>
            <person name="Walter M.C."/>
            <person name="O'Connor E."/>
            <person name="Balint B."/>
            <person name="Krizsan K."/>
            <person name="Kiss B."/>
            <person name="Hess J."/>
            <person name="Varga T."/>
            <person name="Slot J."/>
            <person name="Riley R."/>
            <person name="Boka B."/>
            <person name="Rigling D."/>
            <person name="Barry K."/>
            <person name="Lee J."/>
            <person name="Mihaltcheva S."/>
            <person name="LaButti K."/>
            <person name="Lipzen A."/>
            <person name="Waldron R."/>
            <person name="Moloney N.M."/>
            <person name="Sperisen C."/>
            <person name="Kredics L."/>
            <person name="Vagvoelgyi C."/>
            <person name="Patrignani A."/>
            <person name="Fitzpatrick D."/>
            <person name="Nagy I."/>
            <person name="Doyle S."/>
            <person name="Anderson J.B."/>
            <person name="Grigoriev I.V."/>
            <person name="Gueldener U."/>
            <person name="Muensterkoetter M."/>
            <person name="Nagy L.G."/>
        </authorList>
    </citation>
    <scope>NUCLEOTIDE SEQUENCE [LARGE SCALE GENOMIC DNA]</scope>
    <source>
        <strain evidence="3">28-4</strain>
    </source>
</reference>
<name>A0A2H3AX11_9AGAR</name>
<evidence type="ECO:0000313" key="3">
    <source>
        <dbReference type="Proteomes" id="UP000218334"/>
    </source>
</evidence>
<evidence type="ECO:0000256" key="1">
    <source>
        <dbReference type="SAM" id="MobiDB-lite"/>
    </source>
</evidence>
<dbReference type="Proteomes" id="UP000218334">
    <property type="component" value="Unassembled WGS sequence"/>
</dbReference>
<dbReference type="STRING" id="1076256.A0A2H3AX11"/>
<dbReference type="EMBL" id="KZ293505">
    <property type="protein sequence ID" value="PBK59382.1"/>
    <property type="molecule type" value="Genomic_DNA"/>
</dbReference>